<evidence type="ECO:0000259" key="3">
    <source>
        <dbReference type="PROSITE" id="PS51352"/>
    </source>
</evidence>
<dbReference type="PROSITE" id="PS00194">
    <property type="entry name" value="THIOREDOXIN_1"/>
    <property type="match status" value="1"/>
</dbReference>
<dbReference type="EMBL" id="QFXC01000013">
    <property type="protein sequence ID" value="RDH81430.1"/>
    <property type="molecule type" value="Genomic_DNA"/>
</dbReference>
<reference evidence="4 5" key="1">
    <citation type="journal article" date="2018" name="ISME J.">
        <title>Endosymbiont genomes yield clues of tubeworm success.</title>
        <authorList>
            <person name="Li Y."/>
            <person name="Liles M.R."/>
            <person name="Halanych K.M."/>
        </authorList>
    </citation>
    <scope>NUCLEOTIDE SEQUENCE [LARGE SCALE GENOMIC DNA]</scope>
    <source>
        <strain evidence="4">A1464</strain>
    </source>
</reference>
<feature type="domain" description="Thioredoxin" evidence="3">
    <location>
        <begin position="23"/>
        <end position="162"/>
    </location>
</feature>
<dbReference type="InterPro" id="IPR017937">
    <property type="entry name" value="Thioredoxin_CS"/>
</dbReference>
<dbReference type="InterPro" id="IPR050553">
    <property type="entry name" value="Thioredoxin_ResA/DsbE_sf"/>
</dbReference>
<dbReference type="PANTHER" id="PTHR42852:SF13">
    <property type="entry name" value="PROTEIN DIPZ"/>
    <property type="match status" value="1"/>
</dbReference>
<dbReference type="InterPro" id="IPR036249">
    <property type="entry name" value="Thioredoxin-like_sf"/>
</dbReference>
<evidence type="ECO:0000256" key="2">
    <source>
        <dbReference type="SAM" id="SignalP"/>
    </source>
</evidence>
<dbReference type="GO" id="GO:0015036">
    <property type="term" value="F:disulfide oxidoreductase activity"/>
    <property type="evidence" value="ECO:0007669"/>
    <property type="project" value="UniProtKB-ARBA"/>
</dbReference>
<feature type="chain" id="PRO_5016629444" evidence="2">
    <location>
        <begin position="27"/>
        <end position="180"/>
    </location>
</feature>
<dbReference type="SUPFAM" id="SSF52833">
    <property type="entry name" value="Thioredoxin-like"/>
    <property type="match status" value="1"/>
</dbReference>
<keyword evidence="1" id="KW-0676">Redox-active center</keyword>
<dbReference type="CDD" id="cd02966">
    <property type="entry name" value="TlpA_like_family"/>
    <property type="match status" value="1"/>
</dbReference>
<feature type="signal peptide" evidence="2">
    <location>
        <begin position="1"/>
        <end position="26"/>
    </location>
</feature>
<evidence type="ECO:0000313" key="5">
    <source>
        <dbReference type="Proteomes" id="UP000254266"/>
    </source>
</evidence>
<dbReference type="GO" id="GO:0016209">
    <property type="term" value="F:antioxidant activity"/>
    <property type="evidence" value="ECO:0007669"/>
    <property type="project" value="InterPro"/>
</dbReference>
<proteinExistence type="predicted"/>
<gene>
    <name evidence="4" type="ORF">DIZ80_15190</name>
</gene>
<dbReference type="PROSITE" id="PS51352">
    <property type="entry name" value="THIOREDOXIN_2"/>
    <property type="match status" value="1"/>
</dbReference>
<accession>A0A370DA23</accession>
<name>A0A370DA23_9GAMM</name>
<comment type="caution">
    <text evidence="4">The sequence shown here is derived from an EMBL/GenBank/DDBJ whole genome shotgun (WGS) entry which is preliminary data.</text>
</comment>
<sequence length="180" mass="20520">MSIKQLIISISIFLLSSQLFSQVTSAAEAISFSSKDLQGDLHTIERYRGKWIVVNYWGIFCGPCLREMPELSVFHNQHKETDAVVLGINQEELPIEVMASFRDKMKISFPLLSVPFEQVTPFGNVTILPTTFIISPEGKLVARQQGAITMQMLEDYIQRNKHEFQNKKQPTKSNENKKSL</sequence>
<protein>
    <submittedName>
        <fullName evidence="4">TlpA family protein disulfide reductase</fullName>
    </submittedName>
</protein>
<evidence type="ECO:0000313" key="4">
    <source>
        <dbReference type="EMBL" id="RDH81430.1"/>
    </source>
</evidence>
<dbReference type="AlphaFoldDB" id="A0A370DA23"/>
<keyword evidence="2" id="KW-0732">Signal</keyword>
<dbReference type="PANTHER" id="PTHR42852">
    <property type="entry name" value="THIOL:DISULFIDE INTERCHANGE PROTEIN DSBE"/>
    <property type="match status" value="1"/>
</dbReference>
<dbReference type="Proteomes" id="UP000254266">
    <property type="component" value="Unassembled WGS sequence"/>
</dbReference>
<evidence type="ECO:0000256" key="1">
    <source>
        <dbReference type="ARBA" id="ARBA00023284"/>
    </source>
</evidence>
<dbReference type="Gene3D" id="3.40.30.10">
    <property type="entry name" value="Glutaredoxin"/>
    <property type="match status" value="1"/>
</dbReference>
<organism evidence="4 5">
    <name type="scientific">endosymbiont of Galathealinum brachiosum</name>
    <dbReference type="NCBI Taxonomy" id="2200906"/>
    <lineage>
        <taxon>Bacteria</taxon>
        <taxon>Pseudomonadati</taxon>
        <taxon>Pseudomonadota</taxon>
        <taxon>Gammaproteobacteria</taxon>
        <taxon>sulfur-oxidizing symbionts</taxon>
    </lineage>
</organism>
<dbReference type="Pfam" id="PF00578">
    <property type="entry name" value="AhpC-TSA"/>
    <property type="match status" value="1"/>
</dbReference>
<dbReference type="InterPro" id="IPR013766">
    <property type="entry name" value="Thioredoxin_domain"/>
</dbReference>
<dbReference type="InterPro" id="IPR000866">
    <property type="entry name" value="AhpC/TSA"/>
</dbReference>
<keyword evidence="5" id="KW-1185">Reference proteome</keyword>